<dbReference type="NCBIfam" id="TIGR00229">
    <property type="entry name" value="sensory_box"/>
    <property type="match status" value="1"/>
</dbReference>
<evidence type="ECO:0000256" key="6">
    <source>
        <dbReference type="ARBA" id="ARBA00022679"/>
    </source>
</evidence>
<dbReference type="InterPro" id="IPR000014">
    <property type="entry name" value="PAS"/>
</dbReference>
<feature type="coiled-coil region" evidence="14">
    <location>
        <begin position="228"/>
        <end position="258"/>
    </location>
</feature>
<dbReference type="EC" id="2.7.13.3" evidence="3"/>
<evidence type="ECO:0000256" key="3">
    <source>
        <dbReference type="ARBA" id="ARBA00012438"/>
    </source>
</evidence>
<dbReference type="KEGG" id="slp:Slip_0368"/>
<dbReference type="Gene3D" id="3.30.450.20">
    <property type="entry name" value="PAS domain"/>
    <property type="match status" value="2"/>
</dbReference>
<dbReference type="Pfam" id="PF00672">
    <property type="entry name" value="HAMP"/>
    <property type="match status" value="1"/>
</dbReference>
<comment type="subcellular location">
    <subcellularLocation>
        <location evidence="2">Cell membrane</location>
        <topology evidence="2">Multi-pass membrane protein</topology>
    </subcellularLocation>
</comment>
<keyword evidence="14" id="KW-0175">Coiled coil</keyword>
<dbReference type="Proteomes" id="UP000000378">
    <property type="component" value="Chromosome"/>
</dbReference>
<dbReference type="GO" id="GO:0005886">
    <property type="term" value="C:plasma membrane"/>
    <property type="evidence" value="ECO:0007669"/>
    <property type="project" value="UniProtKB-SubCell"/>
</dbReference>
<protein>
    <recommendedName>
        <fullName evidence="3">histidine kinase</fullName>
        <ecNumber evidence="3">2.7.13.3</ecNumber>
    </recommendedName>
</protein>
<evidence type="ECO:0000256" key="1">
    <source>
        <dbReference type="ARBA" id="ARBA00000085"/>
    </source>
</evidence>
<dbReference type="InterPro" id="IPR004358">
    <property type="entry name" value="Sig_transdc_His_kin-like_C"/>
</dbReference>
<dbReference type="GO" id="GO:0030295">
    <property type="term" value="F:protein kinase activator activity"/>
    <property type="evidence" value="ECO:0007669"/>
    <property type="project" value="TreeGrafter"/>
</dbReference>
<name>D7CK38_SYNLT</name>
<dbReference type="FunFam" id="1.10.287.130:FF:000008">
    <property type="entry name" value="Two-component sensor histidine kinase"/>
    <property type="match status" value="1"/>
</dbReference>
<feature type="transmembrane region" description="Helical" evidence="15">
    <location>
        <begin position="6"/>
        <end position="29"/>
    </location>
</feature>
<evidence type="ECO:0000256" key="7">
    <source>
        <dbReference type="ARBA" id="ARBA00022692"/>
    </source>
</evidence>
<dbReference type="InterPro" id="IPR029151">
    <property type="entry name" value="Sensor-like_sf"/>
</dbReference>
<dbReference type="Pfam" id="PF08448">
    <property type="entry name" value="PAS_4"/>
    <property type="match status" value="1"/>
</dbReference>
<organism evidence="19 20">
    <name type="scientific">Syntrophothermus lipocalidus (strain DSM 12680 / TGB-C1)</name>
    <dbReference type="NCBI Taxonomy" id="643648"/>
    <lineage>
        <taxon>Bacteria</taxon>
        <taxon>Bacillati</taxon>
        <taxon>Bacillota</taxon>
        <taxon>Clostridia</taxon>
        <taxon>Eubacteriales</taxon>
        <taxon>Syntrophomonadaceae</taxon>
        <taxon>Syntrophothermus</taxon>
    </lineage>
</organism>
<dbReference type="InterPro" id="IPR013656">
    <property type="entry name" value="PAS_4"/>
</dbReference>
<evidence type="ECO:0000256" key="12">
    <source>
        <dbReference type="ARBA" id="ARBA00023012"/>
    </source>
</evidence>
<keyword evidence="8" id="KW-0547">Nucleotide-binding</keyword>
<gene>
    <name evidence="19" type="ordered locus">Slip_0368</name>
</gene>
<sequence length="592" mass="65306">MKNNFSSRIILSYVVIVSLFMFFTGIVVIKRIDNFYMENLTRHLFYEAGLVAELAASQDLSGPSDAVQALAEVAGKDTQARITIVARTGEVLADSRQNPKTMANHGARPEVRGALNGEKTSIVRYSSTLHRYMIYAAVPIVKKGQIEGVVRVSLPLAAINSLLRQLWAVTLLAMLAAALLSVLVGWWLAKRLTKPIEEITEVAQAMAEGDLKRRIRGQRDMGEVAILAQAMNRMVEKLDEKMNELAATKNRLETVLTNTVNGVIFIGQGGDILYINPAARRLLDVGEKDVTGKHHVEVTRSYALADSVDFVFQEGQPLKKEFVLHNLGGKAVETNIVPVKQEAGLQGVLVVLNDISELKRLETIRKDFVANVSHELRTPLAAISGFAETLMMENSDNPAVQQFARIIYDEAQRMTRMVNSLLQLSKLESVGAELDQEEFDLGQCLDTVLQGFEPRLSEKRLKVEVELPENGLVVRADRDRIVQVLMNLLDNATRFSPPDGTVTVRGTLLPGEILVEVIDEGPGIPEEEAARVFERFYRVDKARTRGQGVGLGLAIVKHIVEAHGGRVGVRSVPGNGSVFYFSLPGKRATDEH</sequence>
<dbReference type="CDD" id="cd00082">
    <property type="entry name" value="HisKA"/>
    <property type="match status" value="1"/>
</dbReference>
<keyword evidence="5" id="KW-0597">Phosphoprotein</keyword>
<dbReference type="PANTHER" id="PTHR42878">
    <property type="entry name" value="TWO-COMPONENT HISTIDINE KINASE"/>
    <property type="match status" value="1"/>
</dbReference>
<evidence type="ECO:0000256" key="13">
    <source>
        <dbReference type="ARBA" id="ARBA00023136"/>
    </source>
</evidence>
<dbReference type="SMART" id="SM00388">
    <property type="entry name" value="HisKA"/>
    <property type="match status" value="1"/>
</dbReference>
<evidence type="ECO:0000256" key="10">
    <source>
        <dbReference type="ARBA" id="ARBA00022840"/>
    </source>
</evidence>
<dbReference type="GO" id="GO:0007234">
    <property type="term" value="P:osmosensory signaling via phosphorelay pathway"/>
    <property type="evidence" value="ECO:0007669"/>
    <property type="project" value="TreeGrafter"/>
</dbReference>
<evidence type="ECO:0000256" key="11">
    <source>
        <dbReference type="ARBA" id="ARBA00022989"/>
    </source>
</evidence>
<proteinExistence type="predicted"/>
<evidence type="ECO:0000256" key="9">
    <source>
        <dbReference type="ARBA" id="ARBA00022777"/>
    </source>
</evidence>
<dbReference type="EMBL" id="CP002048">
    <property type="protein sequence ID" value="ADI01152.1"/>
    <property type="molecule type" value="Genomic_DNA"/>
</dbReference>
<dbReference type="CDD" id="cd00130">
    <property type="entry name" value="PAS"/>
    <property type="match status" value="1"/>
</dbReference>
<dbReference type="PROSITE" id="PS50885">
    <property type="entry name" value="HAMP"/>
    <property type="match status" value="1"/>
</dbReference>
<keyword evidence="6" id="KW-0808">Transferase</keyword>
<dbReference type="GO" id="GO:0000155">
    <property type="term" value="F:phosphorelay sensor kinase activity"/>
    <property type="evidence" value="ECO:0007669"/>
    <property type="project" value="InterPro"/>
</dbReference>
<dbReference type="Pfam" id="PF02518">
    <property type="entry name" value="HATPase_c"/>
    <property type="match status" value="1"/>
</dbReference>
<dbReference type="SMART" id="SM00091">
    <property type="entry name" value="PAS"/>
    <property type="match status" value="1"/>
</dbReference>
<dbReference type="InterPro" id="IPR035965">
    <property type="entry name" value="PAS-like_dom_sf"/>
</dbReference>
<dbReference type="SUPFAM" id="SSF55874">
    <property type="entry name" value="ATPase domain of HSP90 chaperone/DNA topoisomerase II/histidine kinase"/>
    <property type="match status" value="1"/>
</dbReference>
<evidence type="ECO:0000256" key="8">
    <source>
        <dbReference type="ARBA" id="ARBA00022741"/>
    </source>
</evidence>
<dbReference type="SMART" id="SM00387">
    <property type="entry name" value="HATPase_c"/>
    <property type="match status" value="1"/>
</dbReference>
<dbReference type="HOGENOM" id="CLU_000445_89_2_9"/>
<dbReference type="SUPFAM" id="SSF47384">
    <property type="entry name" value="Homodimeric domain of signal transducing histidine kinase"/>
    <property type="match status" value="1"/>
</dbReference>
<evidence type="ECO:0000256" key="14">
    <source>
        <dbReference type="SAM" id="Coils"/>
    </source>
</evidence>
<dbReference type="Gene3D" id="1.10.287.130">
    <property type="match status" value="1"/>
</dbReference>
<dbReference type="GO" id="GO:0000156">
    <property type="term" value="F:phosphorelay response regulator activity"/>
    <property type="evidence" value="ECO:0007669"/>
    <property type="project" value="TreeGrafter"/>
</dbReference>
<keyword evidence="11 15" id="KW-1133">Transmembrane helix</keyword>
<dbReference type="InterPro" id="IPR031967">
    <property type="entry name" value="PhoR_single_Cache-like_dom"/>
</dbReference>
<dbReference type="SUPFAM" id="SSF103190">
    <property type="entry name" value="Sensory domain-like"/>
    <property type="match status" value="1"/>
</dbReference>
<dbReference type="RefSeq" id="WP_013174554.1">
    <property type="nucleotide sequence ID" value="NC_014220.1"/>
</dbReference>
<accession>D7CK38</accession>
<evidence type="ECO:0000256" key="5">
    <source>
        <dbReference type="ARBA" id="ARBA00022553"/>
    </source>
</evidence>
<dbReference type="InterPro" id="IPR003661">
    <property type="entry name" value="HisK_dim/P_dom"/>
</dbReference>
<feature type="domain" description="Histidine kinase" evidence="16">
    <location>
        <begin position="371"/>
        <end position="587"/>
    </location>
</feature>
<feature type="domain" description="HAMP" evidence="18">
    <location>
        <begin position="190"/>
        <end position="243"/>
    </location>
</feature>
<dbReference type="InterPro" id="IPR005467">
    <property type="entry name" value="His_kinase_dom"/>
</dbReference>
<comment type="catalytic activity">
    <reaction evidence="1">
        <text>ATP + protein L-histidine = ADP + protein N-phospho-L-histidine.</text>
        <dbReference type="EC" id="2.7.13.3"/>
    </reaction>
</comment>
<feature type="domain" description="PAS" evidence="17">
    <location>
        <begin position="248"/>
        <end position="296"/>
    </location>
</feature>
<dbReference type="PANTHER" id="PTHR42878:SF7">
    <property type="entry name" value="SENSOR HISTIDINE KINASE GLRK"/>
    <property type="match status" value="1"/>
</dbReference>
<dbReference type="SUPFAM" id="SSF158472">
    <property type="entry name" value="HAMP domain-like"/>
    <property type="match status" value="1"/>
</dbReference>
<dbReference type="PRINTS" id="PR00344">
    <property type="entry name" value="BCTRLSENSOR"/>
</dbReference>
<dbReference type="GO" id="GO:0005524">
    <property type="term" value="F:ATP binding"/>
    <property type="evidence" value="ECO:0007669"/>
    <property type="project" value="UniProtKB-KW"/>
</dbReference>
<evidence type="ECO:0000259" key="18">
    <source>
        <dbReference type="PROSITE" id="PS50885"/>
    </source>
</evidence>
<dbReference type="FunFam" id="3.30.565.10:FF:000006">
    <property type="entry name" value="Sensor histidine kinase WalK"/>
    <property type="match status" value="1"/>
</dbReference>
<keyword evidence="13 15" id="KW-0472">Membrane</keyword>
<dbReference type="CDD" id="cd06225">
    <property type="entry name" value="HAMP"/>
    <property type="match status" value="1"/>
</dbReference>
<keyword evidence="4" id="KW-1003">Cell membrane</keyword>
<evidence type="ECO:0000256" key="2">
    <source>
        <dbReference type="ARBA" id="ARBA00004651"/>
    </source>
</evidence>
<dbReference type="Gene3D" id="3.30.565.10">
    <property type="entry name" value="Histidine kinase-like ATPase, C-terminal domain"/>
    <property type="match status" value="1"/>
</dbReference>
<keyword evidence="9 19" id="KW-0418">Kinase</keyword>
<dbReference type="PROSITE" id="PS50112">
    <property type="entry name" value="PAS"/>
    <property type="match status" value="1"/>
</dbReference>
<dbReference type="Pfam" id="PF16736">
    <property type="entry name" value="sCache_like"/>
    <property type="match status" value="1"/>
</dbReference>
<evidence type="ECO:0000256" key="15">
    <source>
        <dbReference type="SAM" id="Phobius"/>
    </source>
</evidence>
<dbReference type="OrthoDB" id="9813151at2"/>
<dbReference type="InterPro" id="IPR050351">
    <property type="entry name" value="BphY/WalK/GraS-like"/>
</dbReference>
<dbReference type="Gene3D" id="6.10.340.10">
    <property type="match status" value="1"/>
</dbReference>
<dbReference type="CDD" id="cd00075">
    <property type="entry name" value="HATPase"/>
    <property type="match status" value="1"/>
</dbReference>
<evidence type="ECO:0000313" key="20">
    <source>
        <dbReference type="Proteomes" id="UP000000378"/>
    </source>
</evidence>
<reference evidence="20" key="1">
    <citation type="journal article" date="2010" name="Stand. Genomic Sci.">
        <title>Complete genome sequence of Syntrophothermus lipocalidus type strain (TGB-C1T).</title>
        <authorList>
            <consortium name="US DOE Joint Genome Institute (JGI-PGF)"/>
            <person name="Djao O."/>
            <person name="Zhang X."/>
            <person name="Lucas S."/>
            <person name="Lapidus A."/>
            <person name="Glavina Del Rio T."/>
            <person name="Nolan M."/>
            <person name="Tice H."/>
            <person name="Cheng J."/>
            <person name="Han C."/>
            <person name="Tapia R."/>
            <person name="Goodwin L."/>
            <person name="Pitluck S."/>
            <person name="Liolios K."/>
            <person name="Ivanova N."/>
            <person name="Mavromatis K."/>
            <person name="Mikhailova N."/>
            <person name="Ovchinnikova G."/>
            <person name="Pati A."/>
            <person name="Brambilla E."/>
            <person name="Chen A."/>
            <person name="Palaniappan K."/>
            <person name="Land M."/>
            <person name="Hauser L."/>
            <person name="Chang Y."/>
            <person name="Jeffries C."/>
            <person name="Rohde M."/>
            <person name="Sikorski J."/>
            <person name="Spring S."/>
            <person name="Goker M."/>
            <person name="Detter J."/>
            <person name="Woyke T."/>
            <person name="Bristow J."/>
            <person name="Eisen J."/>
            <person name="Markowitz V."/>
            <person name="Hugenholtz P."/>
            <person name="Kyrpides N."/>
            <person name="Klenk H."/>
        </authorList>
    </citation>
    <scope>NUCLEOTIDE SEQUENCE [LARGE SCALE GENOMIC DNA]</scope>
    <source>
        <strain evidence="20">DSM 12680 / TGB-C1</strain>
    </source>
</reference>
<keyword evidence="20" id="KW-1185">Reference proteome</keyword>
<dbReference type="PROSITE" id="PS50109">
    <property type="entry name" value="HIS_KIN"/>
    <property type="match status" value="1"/>
</dbReference>
<evidence type="ECO:0000259" key="17">
    <source>
        <dbReference type="PROSITE" id="PS50112"/>
    </source>
</evidence>
<reference evidence="19 20" key="2">
    <citation type="journal article" date="2010" name="Stand. Genomic Sci.">
        <title>Complete genome sequence of Syntrophothermus lipocalidus type strain (TGB-C1).</title>
        <authorList>
            <person name="Djao O.D."/>
            <person name="Zhang X."/>
            <person name="Lucas S."/>
            <person name="Lapidus A."/>
            <person name="Del Rio T.G."/>
            <person name="Nolan M."/>
            <person name="Tice H."/>
            <person name="Cheng J.F."/>
            <person name="Han C."/>
            <person name="Tapia R."/>
            <person name="Goodwin L."/>
            <person name="Pitluck S."/>
            <person name="Liolios K."/>
            <person name="Ivanova N."/>
            <person name="Mavromatis K."/>
            <person name="Mikhailova N."/>
            <person name="Ovchinnikova G."/>
            <person name="Pati A."/>
            <person name="Brambilla E."/>
            <person name="Chen A."/>
            <person name="Palaniappan K."/>
            <person name="Land M."/>
            <person name="Hauser L."/>
            <person name="Chang Y.J."/>
            <person name="Jeffries C.D."/>
            <person name="Rohde M."/>
            <person name="Sikorski J."/>
            <person name="Spring S."/>
            <person name="Goker M."/>
            <person name="Detter J.C."/>
            <person name="Woyke T."/>
            <person name="Bristow J."/>
            <person name="Eisen J.A."/>
            <person name="Markowitz V."/>
            <person name="Hugenholtz P."/>
            <person name="Kyrpides N.C."/>
            <person name="Klenk H.P."/>
        </authorList>
    </citation>
    <scope>NUCLEOTIDE SEQUENCE [LARGE SCALE GENOMIC DNA]</scope>
    <source>
        <strain evidence="20">DSM 12680 / TGB-C1</strain>
    </source>
</reference>
<keyword evidence="12" id="KW-0902">Two-component regulatory system</keyword>
<keyword evidence="7 15" id="KW-0812">Transmembrane</keyword>
<keyword evidence="10" id="KW-0067">ATP-binding</keyword>
<evidence type="ECO:0000256" key="4">
    <source>
        <dbReference type="ARBA" id="ARBA00022475"/>
    </source>
</evidence>
<dbReference type="InterPro" id="IPR003594">
    <property type="entry name" value="HATPase_dom"/>
</dbReference>
<dbReference type="InterPro" id="IPR036890">
    <property type="entry name" value="HATPase_C_sf"/>
</dbReference>
<dbReference type="STRING" id="643648.Slip_0368"/>
<evidence type="ECO:0000259" key="16">
    <source>
        <dbReference type="PROSITE" id="PS50109"/>
    </source>
</evidence>
<dbReference type="Pfam" id="PF00512">
    <property type="entry name" value="HisKA"/>
    <property type="match status" value="1"/>
</dbReference>
<dbReference type="SUPFAM" id="SSF55785">
    <property type="entry name" value="PYP-like sensor domain (PAS domain)"/>
    <property type="match status" value="1"/>
</dbReference>
<dbReference type="eggNOG" id="COG5002">
    <property type="taxonomic scope" value="Bacteria"/>
</dbReference>
<dbReference type="InterPro" id="IPR003660">
    <property type="entry name" value="HAMP_dom"/>
</dbReference>
<dbReference type="InterPro" id="IPR036097">
    <property type="entry name" value="HisK_dim/P_sf"/>
</dbReference>
<evidence type="ECO:0000313" key="19">
    <source>
        <dbReference type="EMBL" id="ADI01152.1"/>
    </source>
</evidence>
<dbReference type="SMART" id="SM00304">
    <property type="entry name" value="HAMP"/>
    <property type="match status" value="1"/>
</dbReference>
<feature type="transmembrane region" description="Helical" evidence="15">
    <location>
        <begin position="166"/>
        <end position="189"/>
    </location>
</feature>
<dbReference type="AlphaFoldDB" id="D7CK38"/>